<name>A0ABP9MCN0_9FLAO</name>
<organism evidence="1 2">
    <name type="scientific">Chryseobacterium ginsengisoli</name>
    <dbReference type="NCBI Taxonomy" id="363853"/>
    <lineage>
        <taxon>Bacteria</taxon>
        <taxon>Pseudomonadati</taxon>
        <taxon>Bacteroidota</taxon>
        <taxon>Flavobacteriia</taxon>
        <taxon>Flavobacteriales</taxon>
        <taxon>Weeksellaceae</taxon>
        <taxon>Chryseobacterium group</taxon>
        <taxon>Chryseobacterium</taxon>
    </lineage>
</organism>
<gene>
    <name evidence="1" type="ORF">GCM10023210_24420</name>
</gene>
<sequence length="252" mass="29013">MPTENNLHDDHVQSILDSIRNGFAEKQLASRELDIINTYVDIISNKKLPISLLSGEITSVQALDRVGEYNKWFGRFKSYDKYFEINGDVIKRIINPDKNLKITFVDLNDELGIVLHNMDNEDNEDNGDNYIFQLYIEKGVTSSITISDFRKLKEKFEDKKKGLKLLLNDDLTNKLGTPSENTRTITIEYATHFSGIDLNELETVYLFPAIDTEGKNYYKHKITFVMFFAYRGTTVGTVFYDTFQICPPDGCK</sequence>
<dbReference type="Proteomes" id="UP001500353">
    <property type="component" value="Unassembled WGS sequence"/>
</dbReference>
<proteinExistence type="predicted"/>
<dbReference type="EMBL" id="BAABHX010000003">
    <property type="protein sequence ID" value="GAA5093602.1"/>
    <property type="molecule type" value="Genomic_DNA"/>
</dbReference>
<keyword evidence="2" id="KW-1185">Reference proteome</keyword>
<protein>
    <submittedName>
        <fullName evidence="1">Uncharacterized protein</fullName>
    </submittedName>
</protein>
<reference evidence="2" key="1">
    <citation type="journal article" date="2019" name="Int. J. Syst. Evol. Microbiol.">
        <title>The Global Catalogue of Microorganisms (GCM) 10K type strain sequencing project: providing services to taxonomists for standard genome sequencing and annotation.</title>
        <authorList>
            <consortium name="The Broad Institute Genomics Platform"/>
            <consortium name="The Broad Institute Genome Sequencing Center for Infectious Disease"/>
            <person name="Wu L."/>
            <person name="Ma J."/>
        </authorList>
    </citation>
    <scope>NUCLEOTIDE SEQUENCE [LARGE SCALE GENOMIC DNA]</scope>
    <source>
        <strain evidence="2">JCM 18019</strain>
    </source>
</reference>
<evidence type="ECO:0000313" key="1">
    <source>
        <dbReference type="EMBL" id="GAA5093602.1"/>
    </source>
</evidence>
<comment type="caution">
    <text evidence="1">The sequence shown here is derived from an EMBL/GenBank/DDBJ whole genome shotgun (WGS) entry which is preliminary data.</text>
</comment>
<accession>A0ABP9MCN0</accession>
<dbReference type="RefSeq" id="WP_345204223.1">
    <property type="nucleotide sequence ID" value="NZ_BAABHX010000003.1"/>
</dbReference>
<evidence type="ECO:0000313" key="2">
    <source>
        <dbReference type="Proteomes" id="UP001500353"/>
    </source>
</evidence>